<evidence type="ECO:0000313" key="5">
    <source>
        <dbReference type="EMBL" id="HJC43669.1"/>
    </source>
</evidence>
<dbReference type="CDD" id="cd00038">
    <property type="entry name" value="CAP_ED"/>
    <property type="match status" value="1"/>
</dbReference>
<dbReference type="InterPro" id="IPR050397">
    <property type="entry name" value="Env_Response_Regulators"/>
</dbReference>
<keyword evidence="3" id="KW-0804">Transcription</keyword>
<organism evidence="5 6">
    <name type="scientific">Candidatus Mediterraneibacter gallistercoris</name>
    <dbReference type="NCBI Taxonomy" id="2838671"/>
    <lineage>
        <taxon>Bacteria</taxon>
        <taxon>Bacillati</taxon>
        <taxon>Bacillota</taxon>
        <taxon>Clostridia</taxon>
        <taxon>Lachnospirales</taxon>
        <taxon>Lachnospiraceae</taxon>
        <taxon>Mediterraneibacter</taxon>
    </lineage>
</organism>
<dbReference type="PROSITE" id="PS50042">
    <property type="entry name" value="CNMP_BINDING_3"/>
    <property type="match status" value="1"/>
</dbReference>
<dbReference type="SUPFAM" id="SSF46785">
    <property type="entry name" value="Winged helix' DNA-binding domain"/>
    <property type="match status" value="1"/>
</dbReference>
<accession>A0A9D2P514</accession>
<dbReference type="Gene3D" id="1.10.10.10">
    <property type="entry name" value="Winged helix-like DNA-binding domain superfamily/Winged helix DNA-binding domain"/>
    <property type="match status" value="1"/>
</dbReference>
<dbReference type="PROSITE" id="PS00888">
    <property type="entry name" value="CNMP_BINDING_1"/>
    <property type="match status" value="1"/>
</dbReference>
<evidence type="ECO:0000313" key="6">
    <source>
        <dbReference type="Proteomes" id="UP000823895"/>
    </source>
</evidence>
<keyword evidence="2" id="KW-0238">DNA-binding</keyword>
<dbReference type="InterPro" id="IPR036390">
    <property type="entry name" value="WH_DNA-bd_sf"/>
</dbReference>
<sequence length="231" mass="26696">MYSKTSKALEIVFSGAYNPINPYPALQEYLAEARLLDFQKEETIISQGDPCRYIYILISGRVSVLNCISWDNDNVIDFIEPLDIMGLVEYLNKISAYTAFVVAQSKCYILRIPLSVFETIIRENAYICYQTLVTMGASLKSNMDRAETNQLFHSKDILGHYLFLQAQRKTPYVCPLTRKNLAETLHINLRTLYRHLSDFEEKGYIELRKGKIIIEQKNLEKLSVRYGDVIL</sequence>
<name>A0A9D2P514_9FIRM</name>
<reference evidence="5" key="1">
    <citation type="journal article" date="2021" name="PeerJ">
        <title>Extensive microbial diversity within the chicken gut microbiome revealed by metagenomics and culture.</title>
        <authorList>
            <person name="Gilroy R."/>
            <person name="Ravi A."/>
            <person name="Getino M."/>
            <person name="Pursley I."/>
            <person name="Horton D.L."/>
            <person name="Alikhan N.F."/>
            <person name="Baker D."/>
            <person name="Gharbi K."/>
            <person name="Hall N."/>
            <person name="Watson M."/>
            <person name="Adriaenssens E.M."/>
            <person name="Foster-Nyarko E."/>
            <person name="Jarju S."/>
            <person name="Secka A."/>
            <person name="Antonio M."/>
            <person name="Oren A."/>
            <person name="Chaudhuri R.R."/>
            <person name="La Ragione R."/>
            <person name="Hildebrand F."/>
            <person name="Pallen M.J."/>
        </authorList>
    </citation>
    <scope>NUCLEOTIDE SEQUENCE</scope>
    <source>
        <strain evidence="5">CHK165-2605</strain>
    </source>
</reference>
<dbReference type="InterPro" id="IPR000595">
    <property type="entry name" value="cNMP-bd_dom"/>
</dbReference>
<gene>
    <name evidence="5" type="ORF">H9756_08335</name>
</gene>
<dbReference type="InterPro" id="IPR018488">
    <property type="entry name" value="cNMP-bd_CS"/>
</dbReference>
<proteinExistence type="predicted"/>
<evidence type="ECO:0000256" key="2">
    <source>
        <dbReference type="ARBA" id="ARBA00023125"/>
    </source>
</evidence>
<dbReference type="GO" id="GO:0003677">
    <property type="term" value="F:DNA binding"/>
    <property type="evidence" value="ECO:0007669"/>
    <property type="project" value="UniProtKB-KW"/>
</dbReference>
<dbReference type="Pfam" id="PF00027">
    <property type="entry name" value="cNMP_binding"/>
    <property type="match status" value="1"/>
</dbReference>
<dbReference type="GO" id="GO:0003700">
    <property type="term" value="F:DNA-binding transcription factor activity"/>
    <property type="evidence" value="ECO:0007669"/>
    <property type="project" value="TreeGrafter"/>
</dbReference>
<keyword evidence="1" id="KW-0805">Transcription regulation</keyword>
<dbReference type="Proteomes" id="UP000823895">
    <property type="component" value="Unassembled WGS sequence"/>
</dbReference>
<dbReference type="InterPro" id="IPR036388">
    <property type="entry name" value="WH-like_DNA-bd_sf"/>
</dbReference>
<evidence type="ECO:0000256" key="1">
    <source>
        <dbReference type="ARBA" id="ARBA00023015"/>
    </source>
</evidence>
<evidence type="ECO:0000256" key="3">
    <source>
        <dbReference type="ARBA" id="ARBA00023163"/>
    </source>
</evidence>
<reference evidence="5" key="2">
    <citation type="submission" date="2021-04" db="EMBL/GenBank/DDBJ databases">
        <authorList>
            <person name="Gilroy R."/>
        </authorList>
    </citation>
    <scope>NUCLEOTIDE SEQUENCE</scope>
    <source>
        <strain evidence="5">CHK165-2605</strain>
    </source>
</reference>
<dbReference type="PANTHER" id="PTHR24567">
    <property type="entry name" value="CRP FAMILY TRANSCRIPTIONAL REGULATORY PROTEIN"/>
    <property type="match status" value="1"/>
</dbReference>
<dbReference type="GO" id="GO:0005829">
    <property type="term" value="C:cytosol"/>
    <property type="evidence" value="ECO:0007669"/>
    <property type="project" value="TreeGrafter"/>
</dbReference>
<dbReference type="InterPro" id="IPR014710">
    <property type="entry name" value="RmlC-like_jellyroll"/>
</dbReference>
<dbReference type="Pfam" id="PF13545">
    <property type="entry name" value="HTH_Crp_2"/>
    <property type="match status" value="1"/>
</dbReference>
<dbReference type="PANTHER" id="PTHR24567:SF26">
    <property type="entry name" value="REGULATORY PROTEIN YEIL"/>
    <property type="match status" value="1"/>
</dbReference>
<protein>
    <submittedName>
        <fullName evidence="5">Crp/Fnr family transcriptional regulator</fullName>
    </submittedName>
</protein>
<dbReference type="Gene3D" id="2.60.120.10">
    <property type="entry name" value="Jelly Rolls"/>
    <property type="match status" value="1"/>
</dbReference>
<dbReference type="InterPro" id="IPR012318">
    <property type="entry name" value="HTH_CRP"/>
</dbReference>
<comment type="caution">
    <text evidence="5">The sequence shown here is derived from an EMBL/GenBank/DDBJ whole genome shotgun (WGS) entry which is preliminary data.</text>
</comment>
<dbReference type="AlphaFoldDB" id="A0A9D2P514"/>
<feature type="domain" description="Cyclic nucleotide-binding" evidence="4">
    <location>
        <begin position="38"/>
        <end position="127"/>
    </location>
</feature>
<dbReference type="EMBL" id="DWWI01000176">
    <property type="protein sequence ID" value="HJC43669.1"/>
    <property type="molecule type" value="Genomic_DNA"/>
</dbReference>
<dbReference type="SUPFAM" id="SSF51206">
    <property type="entry name" value="cAMP-binding domain-like"/>
    <property type="match status" value="1"/>
</dbReference>
<evidence type="ECO:0000259" key="4">
    <source>
        <dbReference type="PROSITE" id="PS50042"/>
    </source>
</evidence>
<dbReference type="InterPro" id="IPR018490">
    <property type="entry name" value="cNMP-bd_dom_sf"/>
</dbReference>